<name>A0A9W6XKE6_9STRA</name>
<sequence>MAKTGWNPLVKQTPYDYLMEPYEQRPATAMQEDYPGLYTGPYGTTTRALNAASTPARAFFFAQPTLWEDIAAASNDYFLEKMEERVEGHYNKQLARTKTKPQFKPKSQDQVRAELTKIKAIAARELCVFVGLLVARTIAPHNEKIENHWKVTDVGAIPRGCFGQFMVRDRFMHLSKNLHFSSNASERAKVDRAWKLRPVIDALTKRFQRSYIPPPTMAFGEAMLPSQSSFNRVRVFMKDKPHRWATKLFMLVARPRHIASGKTRVLPSTRRFFAPKLCYHVPYILPLL</sequence>
<proteinExistence type="predicted"/>
<dbReference type="PANTHER" id="PTHR46599:SF3">
    <property type="entry name" value="PIGGYBAC TRANSPOSABLE ELEMENT-DERIVED PROTEIN 4"/>
    <property type="match status" value="1"/>
</dbReference>
<feature type="domain" description="PiggyBac transposable element-derived protein" evidence="1">
    <location>
        <begin position="63"/>
        <end position="252"/>
    </location>
</feature>
<evidence type="ECO:0000313" key="2">
    <source>
        <dbReference type="EMBL" id="GMF40305.1"/>
    </source>
</evidence>
<organism evidence="2 3">
    <name type="scientific">Phytophthora fragariaefolia</name>
    <dbReference type="NCBI Taxonomy" id="1490495"/>
    <lineage>
        <taxon>Eukaryota</taxon>
        <taxon>Sar</taxon>
        <taxon>Stramenopiles</taxon>
        <taxon>Oomycota</taxon>
        <taxon>Peronosporomycetes</taxon>
        <taxon>Peronosporales</taxon>
        <taxon>Peronosporaceae</taxon>
        <taxon>Phytophthora</taxon>
    </lineage>
</organism>
<accession>A0A9W6XKE6</accession>
<dbReference type="Proteomes" id="UP001165121">
    <property type="component" value="Unassembled WGS sequence"/>
</dbReference>
<protein>
    <submittedName>
        <fullName evidence="2">Unnamed protein product</fullName>
    </submittedName>
</protein>
<dbReference type="AlphaFoldDB" id="A0A9W6XKE6"/>
<evidence type="ECO:0000259" key="1">
    <source>
        <dbReference type="Pfam" id="PF13843"/>
    </source>
</evidence>
<dbReference type="EMBL" id="BSXT01001237">
    <property type="protein sequence ID" value="GMF40305.1"/>
    <property type="molecule type" value="Genomic_DNA"/>
</dbReference>
<dbReference type="OrthoDB" id="125608at2759"/>
<dbReference type="Pfam" id="PF13843">
    <property type="entry name" value="DDE_Tnp_1_7"/>
    <property type="match status" value="1"/>
</dbReference>
<dbReference type="InterPro" id="IPR029526">
    <property type="entry name" value="PGBD"/>
</dbReference>
<reference evidence="2" key="1">
    <citation type="submission" date="2023-04" db="EMBL/GenBank/DDBJ databases">
        <title>Phytophthora fragariaefolia NBRC 109709.</title>
        <authorList>
            <person name="Ichikawa N."/>
            <person name="Sato H."/>
            <person name="Tonouchi N."/>
        </authorList>
    </citation>
    <scope>NUCLEOTIDE SEQUENCE</scope>
    <source>
        <strain evidence="2">NBRC 109709</strain>
    </source>
</reference>
<keyword evidence="3" id="KW-1185">Reference proteome</keyword>
<evidence type="ECO:0000313" key="3">
    <source>
        <dbReference type="Proteomes" id="UP001165121"/>
    </source>
</evidence>
<comment type="caution">
    <text evidence="2">The sequence shown here is derived from an EMBL/GenBank/DDBJ whole genome shotgun (WGS) entry which is preliminary data.</text>
</comment>
<gene>
    <name evidence="2" type="ORF">Pfra01_001232100</name>
</gene>
<dbReference type="PANTHER" id="PTHR46599">
    <property type="entry name" value="PIGGYBAC TRANSPOSABLE ELEMENT-DERIVED PROTEIN 4"/>
    <property type="match status" value="1"/>
</dbReference>